<organism evidence="1">
    <name type="scientific">viral metagenome</name>
    <dbReference type="NCBI Taxonomy" id="1070528"/>
    <lineage>
        <taxon>unclassified sequences</taxon>
        <taxon>metagenomes</taxon>
        <taxon>organismal metagenomes</taxon>
    </lineage>
</organism>
<evidence type="ECO:0008006" key="2">
    <source>
        <dbReference type="Google" id="ProtNLM"/>
    </source>
</evidence>
<proteinExistence type="predicted"/>
<dbReference type="AlphaFoldDB" id="A0A6C0CMY9"/>
<dbReference type="EMBL" id="MN739466">
    <property type="protein sequence ID" value="QHT06156.1"/>
    <property type="molecule type" value="Genomic_DNA"/>
</dbReference>
<dbReference type="InterPro" id="IPR027417">
    <property type="entry name" value="P-loop_NTPase"/>
</dbReference>
<accession>A0A6C0CMY9</accession>
<reference evidence="1" key="1">
    <citation type="journal article" date="2020" name="Nature">
        <title>Giant virus diversity and host interactions through global metagenomics.</title>
        <authorList>
            <person name="Schulz F."/>
            <person name="Roux S."/>
            <person name="Paez-Espino D."/>
            <person name="Jungbluth S."/>
            <person name="Walsh D.A."/>
            <person name="Denef V.J."/>
            <person name="McMahon K.D."/>
            <person name="Konstantinidis K.T."/>
            <person name="Eloe-Fadrosh E.A."/>
            <person name="Kyrpides N.C."/>
            <person name="Woyke T."/>
        </authorList>
    </citation>
    <scope>NUCLEOTIDE SEQUENCE</scope>
    <source>
        <strain evidence="1">GVMAG-M-3300021425-14</strain>
    </source>
</reference>
<evidence type="ECO:0000313" key="1">
    <source>
        <dbReference type="EMBL" id="QHT06156.1"/>
    </source>
</evidence>
<sequence>MDLSQQKLTKEEWDALEVPINNEEKVILKMIIDGYENLNIVSNDTKSIISYMKITDDIDFYTDWLYKEYFMSIVEKLRKKYDYQFTYTPIVKKLKKIKSSEQIRIRNFDKKIDDNKLFIFEYILLDFIKKLSKNNDKHSFYFYTLTRLLNSKINLLNDHVLLFCNNVLEKHITKISRKNLIKQSYEFIEKNKYLNKYEDKKLYQHQKMLFSAVKNQGAKLLLYQAPTGMGKTLSPIGLSKHKKIIFVCAAKHVGMQLAKSCISMEIPIAIAFGCLDASDIRLHYYAAKDFVKNRKTGGIFRVDNSVGDKVEIIISDVKSYLCSMNYMLAFNKAEDIVWFWDEPTITLDYTEHPFHNILKNNWQQNTIPNVILSSATLPKQNEIYGCISSFRSKFPMSNIQEITSYECKKTIPILDVKGHIVLPHLIFENYEDVKKCVNYLNTNKTILRHFDLGEITRFILYVNKKNLLKERYTINTYFQDINNINVIKLKEYYVLILSKLKKSYEEIYQHFQSKKQPLHTSVVKITTNDAHTLTDGPTIYLTNDVNKIGNFYLKVTNIKENELEKLHDIIDLNNEIQKEIDELMKTEKERADKVAAQLGDKAMERVGRDTKEFQLQQEYKKNLSKLMVKIKKVELNSEYIPNSLDHLRKYINKPKDSKAFTSNVKDEVVEKIVQLKIDNNYKILLLMGIGVFNNDLEVQSNTNSKEENEKIKACRDYMAIMKELAVKQHLYLIIASSDYIYGTNYNFCHGYIAKDLQDITKEKLIQGLGRVGRKNNKLDYSIRLRSDNLIRKLLLEEESKQEVINMNKLFQ</sequence>
<name>A0A6C0CMY9_9ZZZZ</name>
<protein>
    <recommendedName>
        <fullName evidence="2">Helicase ATP-binding domain-containing protein</fullName>
    </recommendedName>
</protein>
<dbReference type="SUPFAM" id="SSF52540">
    <property type="entry name" value="P-loop containing nucleoside triphosphate hydrolases"/>
    <property type="match status" value="1"/>
</dbReference>